<dbReference type="InterPro" id="IPR011004">
    <property type="entry name" value="Trimer_LpxA-like_sf"/>
</dbReference>
<evidence type="ECO:0000313" key="11">
    <source>
        <dbReference type="Proteomes" id="UP000823637"/>
    </source>
</evidence>
<dbReference type="CDD" id="cd03352">
    <property type="entry name" value="LbH_LpxD"/>
    <property type="match status" value="1"/>
</dbReference>
<evidence type="ECO:0000256" key="6">
    <source>
        <dbReference type="ARBA" id="ARBA00023315"/>
    </source>
</evidence>
<keyword evidence="6 7" id="KW-0012">Acyltransferase</keyword>
<dbReference type="InterPro" id="IPR020573">
    <property type="entry name" value="UDP_GlcNAc_AcTrfase_non-rep"/>
</dbReference>
<feature type="active site" description="Proton acceptor" evidence="7">
    <location>
        <position position="241"/>
    </location>
</feature>
<evidence type="ECO:0000256" key="3">
    <source>
        <dbReference type="ARBA" id="ARBA00022679"/>
    </source>
</evidence>
<keyword evidence="8" id="KW-0175">Coiled coil</keyword>
<dbReference type="Proteomes" id="UP000823637">
    <property type="component" value="Unassembled WGS sequence"/>
</dbReference>
<comment type="pathway">
    <text evidence="7">Bacterial outer membrane biogenesis; LPS lipid A biosynthesis.</text>
</comment>
<keyword evidence="1 7" id="KW-0444">Lipid biosynthesis</keyword>
<comment type="subunit">
    <text evidence="7">Homotrimer.</text>
</comment>
<evidence type="ECO:0000256" key="8">
    <source>
        <dbReference type="SAM" id="Coils"/>
    </source>
</evidence>
<dbReference type="NCBIfam" id="NF002060">
    <property type="entry name" value="PRK00892.1"/>
    <property type="match status" value="1"/>
</dbReference>
<comment type="catalytic activity">
    <reaction evidence="7">
        <text>a UDP-3-O-[(3R)-3-hydroxyacyl]-alpha-D-glucosamine + a (3R)-hydroxyacyl-[ACP] = a UDP-2-N,3-O-bis[(3R)-3-hydroxyacyl]-alpha-D-glucosamine + holo-[ACP] + H(+)</text>
        <dbReference type="Rhea" id="RHEA:53836"/>
        <dbReference type="Rhea" id="RHEA-COMP:9685"/>
        <dbReference type="Rhea" id="RHEA-COMP:9945"/>
        <dbReference type="ChEBI" id="CHEBI:15378"/>
        <dbReference type="ChEBI" id="CHEBI:64479"/>
        <dbReference type="ChEBI" id="CHEBI:78827"/>
        <dbReference type="ChEBI" id="CHEBI:137740"/>
        <dbReference type="ChEBI" id="CHEBI:137748"/>
        <dbReference type="EC" id="2.3.1.191"/>
    </reaction>
</comment>
<name>A0A9D9HDL9_9BACT</name>
<accession>A0A9D9HDL9</accession>
<dbReference type="SUPFAM" id="SSF51161">
    <property type="entry name" value="Trimeric LpxA-like enzymes"/>
    <property type="match status" value="1"/>
</dbReference>
<sequence>MEFSAEQLAGLLGGTVDGDGKVTVGDYAKIEEGKPGTISFLSNPKYEHYIYSTKASIVLVNNDFKPSRKVEATLIRVPDAYMALAKLMKLAERKAEINEGVSELAFVSPGAKLAEDVSVAPFAYIGDNVSVGRGSKIFPGAYLGADVSVGEDCIIYPNASVYRGCRIGDRCILHSSSVIGADGFGFAKNEKGDYVKMPQNGNVVIGNDVEVGASSTIDRGSIGPTVIGNGVKIDNQVQVAHNVELGESTAVAACSGIAGSTKIGKHCVLAGKVGVVGHAHIADNCILAAGTNLQSGIDKPGSVYQGSPALPFFNAKRSFAAYKNLPDMVRTVNSMQKEIEKLKQEIQSIKETQA</sequence>
<evidence type="ECO:0000256" key="1">
    <source>
        <dbReference type="ARBA" id="ARBA00022516"/>
    </source>
</evidence>
<evidence type="ECO:0000256" key="2">
    <source>
        <dbReference type="ARBA" id="ARBA00022556"/>
    </source>
</evidence>
<gene>
    <name evidence="7 10" type="primary">lpxD</name>
    <name evidence="10" type="ORF">IAC32_04715</name>
</gene>
<keyword evidence="4 7" id="KW-0677">Repeat</keyword>
<evidence type="ECO:0000256" key="4">
    <source>
        <dbReference type="ARBA" id="ARBA00022737"/>
    </source>
</evidence>
<dbReference type="AlphaFoldDB" id="A0A9D9HDL9"/>
<feature type="coiled-coil region" evidence="8">
    <location>
        <begin position="325"/>
        <end position="352"/>
    </location>
</feature>
<protein>
    <recommendedName>
        <fullName evidence="7">UDP-3-O-acylglucosamine N-acyltransferase</fullName>
        <ecNumber evidence="7">2.3.1.191</ecNumber>
    </recommendedName>
</protein>
<dbReference type="EMBL" id="JADIMR010000071">
    <property type="protein sequence ID" value="MBO8447029.1"/>
    <property type="molecule type" value="Genomic_DNA"/>
</dbReference>
<reference evidence="10" key="1">
    <citation type="submission" date="2020-10" db="EMBL/GenBank/DDBJ databases">
        <authorList>
            <person name="Gilroy R."/>
        </authorList>
    </citation>
    <scope>NUCLEOTIDE SEQUENCE</scope>
    <source>
        <strain evidence="10">D3-1215</strain>
    </source>
</reference>
<evidence type="ECO:0000256" key="5">
    <source>
        <dbReference type="ARBA" id="ARBA00023098"/>
    </source>
</evidence>
<dbReference type="Pfam" id="PF00132">
    <property type="entry name" value="Hexapep"/>
    <property type="match status" value="2"/>
</dbReference>
<dbReference type="PANTHER" id="PTHR43378">
    <property type="entry name" value="UDP-3-O-ACYLGLUCOSAMINE N-ACYLTRANSFERASE"/>
    <property type="match status" value="1"/>
</dbReference>
<dbReference type="Gene3D" id="3.40.1390.10">
    <property type="entry name" value="MurE/MurF, N-terminal domain"/>
    <property type="match status" value="1"/>
</dbReference>
<evidence type="ECO:0000259" key="9">
    <source>
        <dbReference type="Pfam" id="PF04613"/>
    </source>
</evidence>
<dbReference type="Gene3D" id="2.160.10.10">
    <property type="entry name" value="Hexapeptide repeat proteins"/>
    <property type="match status" value="1"/>
</dbReference>
<feature type="domain" description="UDP-3-O-[3-hydroxymyristoyl] glucosamine N-acyltransferase non-repeat region" evidence="9">
    <location>
        <begin position="23"/>
        <end position="90"/>
    </location>
</feature>
<dbReference type="NCBIfam" id="TIGR01853">
    <property type="entry name" value="lipid_A_lpxD"/>
    <property type="match status" value="1"/>
</dbReference>
<reference evidence="10" key="2">
    <citation type="journal article" date="2021" name="PeerJ">
        <title>Extensive microbial diversity within the chicken gut microbiome revealed by metagenomics and culture.</title>
        <authorList>
            <person name="Gilroy R."/>
            <person name="Ravi A."/>
            <person name="Getino M."/>
            <person name="Pursley I."/>
            <person name="Horton D.L."/>
            <person name="Alikhan N.F."/>
            <person name="Baker D."/>
            <person name="Gharbi K."/>
            <person name="Hall N."/>
            <person name="Watson M."/>
            <person name="Adriaenssens E.M."/>
            <person name="Foster-Nyarko E."/>
            <person name="Jarju S."/>
            <person name="Secka A."/>
            <person name="Antonio M."/>
            <person name="Oren A."/>
            <person name="Chaudhuri R.R."/>
            <person name="La Ragione R."/>
            <person name="Hildebrand F."/>
            <person name="Pallen M.J."/>
        </authorList>
    </citation>
    <scope>NUCLEOTIDE SEQUENCE</scope>
    <source>
        <strain evidence="10">D3-1215</strain>
    </source>
</reference>
<comment type="similarity">
    <text evidence="7">Belongs to the transferase hexapeptide repeat family. LpxD subfamily.</text>
</comment>
<dbReference type="HAMAP" id="MF_00523">
    <property type="entry name" value="LpxD"/>
    <property type="match status" value="1"/>
</dbReference>
<comment type="function">
    <text evidence="7">Catalyzes the N-acylation of UDP-3-O-acylglucosamine using 3-hydroxyacyl-ACP as the acyl donor. Is involved in the biosynthesis of lipid A, a phosphorylated glycolipid that anchors the lipopolysaccharide to the outer membrane of the cell.</text>
</comment>
<keyword evidence="3 7" id="KW-0808">Transferase</keyword>
<dbReference type="InterPro" id="IPR001451">
    <property type="entry name" value="Hexapep"/>
</dbReference>
<dbReference type="Pfam" id="PF04613">
    <property type="entry name" value="LpxD"/>
    <property type="match status" value="1"/>
</dbReference>
<proteinExistence type="inferred from homology"/>
<keyword evidence="2 7" id="KW-0441">Lipid A biosynthesis</keyword>
<dbReference type="GO" id="GO:0016020">
    <property type="term" value="C:membrane"/>
    <property type="evidence" value="ECO:0007669"/>
    <property type="project" value="GOC"/>
</dbReference>
<dbReference type="GO" id="GO:0103118">
    <property type="term" value="F:UDP-3-O-[(3R)-3-hydroxyacyl]-glucosamine N-acyltransferase activity"/>
    <property type="evidence" value="ECO:0007669"/>
    <property type="project" value="UniProtKB-EC"/>
</dbReference>
<dbReference type="EC" id="2.3.1.191" evidence="7"/>
<dbReference type="GO" id="GO:0016410">
    <property type="term" value="F:N-acyltransferase activity"/>
    <property type="evidence" value="ECO:0007669"/>
    <property type="project" value="InterPro"/>
</dbReference>
<organism evidence="10 11">
    <name type="scientific">Candidatus Enterocola intestinipullorum</name>
    <dbReference type="NCBI Taxonomy" id="2840783"/>
    <lineage>
        <taxon>Bacteria</taxon>
        <taxon>Pseudomonadati</taxon>
        <taxon>Bacteroidota</taxon>
        <taxon>Bacteroidia</taxon>
        <taxon>Bacteroidales</taxon>
        <taxon>Candidatus Enterocola</taxon>
    </lineage>
</organism>
<comment type="caution">
    <text evidence="10">The sequence shown here is derived from an EMBL/GenBank/DDBJ whole genome shotgun (WGS) entry which is preliminary data.</text>
</comment>
<dbReference type="GO" id="GO:0009245">
    <property type="term" value="P:lipid A biosynthetic process"/>
    <property type="evidence" value="ECO:0007669"/>
    <property type="project" value="UniProtKB-UniRule"/>
</dbReference>
<dbReference type="InterPro" id="IPR007691">
    <property type="entry name" value="LpxD"/>
</dbReference>
<dbReference type="PANTHER" id="PTHR43378:SF2">
    <property type="entry name" value="UDP-3-O-ACYLGLUCOSAMINE N-ACYLTRANSFERASE 1, MITOCHONDRIAL-RELATED"/>
    <property type="match status" value="1"/>
</dbReference>
<evidence type="ECO:0000313" key="10">
    <source>
        <dbReference type="EMBL" id="MBO8447029.1"/>
    </source>
</evidence>
<evidence type="ECO:0000256" key="7">
    <source>
        <dbReference type="HAMAP-Rule" id="MF_00523"/>
    </source>
</evidence>
<keyword evidence="5 7" id="KW-0443">Lipid metabolism</keyword>